<evidence type="ECO:0000313" key="2">
    <source>
        <dbReference type="EMBL" id="CCV03451.1"/>
    </source>
</evidence>
<evidence type="ECO:0000313" key="3">
    <source>
        <dbReference type="Proteomes" id="UP000012062"/>
    </source>
</evidence>
<dbReference type="STRING" id="1297569.MESS2_1060007"/>
<dbReference type="EMBL" id="CAUM01000009">
    <property type="protein sequence ID" value="CCV03451.1"/>
    <property type="molecule type" value="Genomic_DNA"/>
</dbReference>
<gene>
    <name evidence="2" type="ORF">MESS2_1060007</name>
</gene>
<sequence length="174" mass="18481">MRPLLLCHPSRRALGDLSRGVRLHPLRRLRRRDPARCTGAPHGGGNAQGADAEDRARRRLAALGGGAGGRVGAGAGWRERVGVWIAAVAFMLRLVLGPLAPHLICCRHLLPVNGEKGAARNVGATSATLMVSEIGDESVLLPVTIRGEDAGRQMRGGATFVVLLLALVGHRRRH</sequence>
<feature type="region of interest" description="Disordered" evidence="1">
    <location>
        <begin position="32"/>
        <end position="54"/>
    </location>
</feature>
<protein>
    <submittedName>
        <fullName evidence="2">Uncharacterized protein</fullName>
    </submittedName>
</protein>
<proteinExistence type="predicted"/>
<dbReference type="AlphaFoldDB" id="M5EUS9"/>
<name>M5EUS9_9HYPH</name>
<comment type="caution">
    <text evidence="2">The sequence shown here is derived from an EMBL/GenBank/DDBJ whole genome shotgun (WGS) entry which is preliminary data.</text>
</comment>
<evidence type="ECO:0000256" key="1">
    <source>
        <dbReference type="SAM" id="MobiDB-lite"/>
    </source>
</evidence>
<dbReference type="Proteomes" id="UP000012062">
    <property type="component" value="Unassembled WGS sequence"/>
</dbReference>
<organism evidence="2 3">
    <name type="scientific">Mesorhizobium metallidurans STM 2683</name>
    <dbReference type="NCBI Taxonomy" id="1297569"/>
    <lineage>
        <taxon>Bacteria</taxon>
        <taxon>Pseudomonadati</taxon>
        <taxon>Pseudomonadota</taxon>
        <taxon>Alphaproteobacteria</taxon>
        <taxon>Hyphomicrobiales</taxon>
        <taxon>Phyllobacteriaceae</taxon>
        <taxon>Mesorhizobium</taxon>
    </lineage>
</organism>
<accession>M5EUS9</accession>
<keyword evidence="3" id="KW-1185">Reference proteome</keyword>
<reference evidence="2 3" key="1">
    <citation type="submission" date="2013-02" db="EMBL/GenBank/DDBJ databases">
        <authorList>
            <person name="Genoscope - CEA"/>
        </authorList>
    </citation>
    <scope>NUCLEOTIDE SEQUENCE [LARGE SCALE GENOMIC DNA]</scope>
    <source>
        <strain evidence="2 3">STM 2683</strain>
    </source>
</reference>